<evidence type="ECO:0000256" key="3">
    <source>
        <dbReference type="ARBA" id="ARBA00022989"/>
    </source>
</evidence>
<evidence type="ECO:0000256" key="6">
    <source>
        <dbReference type="SAM" id="MobiDB-lite"/>
    </source>
</evidence>
<reference evidence="7" key="1">
    <citation type="journal article" date="2023" name="GigaByte">
        <title>Genome assembly of the bearded iris, Iris pallida Lam.</title>
        <authorList>
            <person name="Bruccoleri R.E."/>
            <person name="Oakeley E.J."/>
            <person name="Faust A.M.E."/>
            <person name="Altorfer M."/>
            <person name="Dessus-Babus S."/>
            <person name="Burckhardt D."/>
            <person name="Oertli M."/>
            <person name="Naumann U."/>
            <person name="Petersen F."/>
            <person name="Wong J."/>
        </authorList>
    </citation>
    <scope>NUCLEOTIDE SEQUENCE</scope>
    <source>
        <strain evidence="7">GSM-AAB239-AS_SAM_17_03QT</strain>
    </source>
</reference>
<proteinExistence type="inferred from homology"/>
<evidence type="ECO:0000313" key="8">
    <source>
        <dbReference type="Proteomes" id="UP001140949"/>
    </source>
</evidence>
<reference evidence="7" key="2">
    <citation type="submission" date="2023-04" db="EMBL/GenBank/DDBJ databases">
        <authorList>
            <person name="Bruccoleri R.E."/>
            <person name="Oakeley E.J."/>
            <person name="Faust A.-M."/>
            <person name="Dessus-Babus S."/>
            <person name="Altorfer M."/>
            <person name="Burckhardt D."/>
            <person name="Oertli M."/>
            <person name="Naumann U."/>
            <person name="Petersen F."/>
            <person name="Wong J."/>
        </authorList>
    </citation>
    <scope>NUCLEOTIDE SEQUENCE</scope>
    <source>
        <strain evidence="7">GSM-AAB239-AS_SAM_17_03QT</strain>
        <tissue evidence="7">Leaf</tissue>
    </source>
</reference>
<dbReference type="PROSITE" id="PS00805">
    <property type="entry name" value="CALRETICULIN_REPEAT"/>
    <property type="match status" value="1"/>
</dbReference>
<organism evidence="7 8">
    <name type="scientific">Iris pallida</name>
    <name type="common">Sweet iris</name>
    <dbReference type="NCBI Taxonomy" id="29817"/>
    <lineage>
        <taxon>Eukaryota</taxon>
        <taxon>Viridiplantae</taxon>
        <taxon>Streptophyta</taxon>
        <taxon>Embryophyta</taxon>
        <taxon>Tracheophyta</taxon>
        <taxon>Spermatophyta</taxon>
        <taxon>Magnoliopsida</taxon>
        <taxon>Liliopsida</taxon>
        <taxon>Asparagales</taxon>
        <taxon>Iridaceae</taxon>
        <taxon>Iridoideae</taxon>
        <taxon>Irideae</taxon>
        <taxon>Iris</taxon>
    </lineage>
</organism>
<comment type="caution">
    <text evidence="7">The sequence shown here is derived from an EMBL/GenBank/DDBJ whole genome shotgun (WGS) entry which is preliminary data.</text>
</comment>
<dbReference type="Proteomes" id="UP001140949">
    <property type="component" value="Unassembled WGS sequence"/>
</dbReference>
<dbReference type="InterPro" id="IPR018124">
    <property type="entry name" value="Calret/calnex_CS"/>
</dbReference>
<evidence type="ECO:0000256" key="5">
    <source>
        <dbReference type="RuleBase" id="RU362126"/>
    </source>
</evidence>
<dbReference type="InterPro" id="IPR009033">
    <property type="entry name" value="Calreticulin/calnexin_P_dom_sf"/>
</dbReference>
<keyword evidence="8" id="KW-1185">Reference proteome</keyword>
<sequence length="189" mass="22097">MGKKREKGNFLSGDDFEPALIPPKKIADPDDKKPEDWDERAKIPDPDAVKPDDWDEDAEEIEDEEAVKPEDWLDDEPEKLMNPEPLNQKIGMTRRMGYGNHRRCLTPSVWRRHLDVCEWIRPTKKNPAYKGKWHAPLIDNPATRVLEAAADTKPNYFELDRPEFELLLLLVLRSGQCRREYCLITFDSR</sequence>
<dbReference type="GO" id="GO:0006457">
    <property type="term" value="P:protein folding"/>
    <property type="evidence" value="ECO:0007669"/>
    <property type="project" value="InterPro"/>
</dbReference>
<keyword evidence="5" id="KW-0143">Chaperone</keyword>
<accession>A0AAX6I6P5</accession>
<feature type="compositionally biased region" description="Basic and acidic residues" evidence="6">
    <location>
        <begin position="25"/>
        <end position="52"/>
    </location>
</feature>
<evidence type="ECO:0000256" key="4">
    <source>
        <dbReference type="ARBA" id="ARBA00023136"/>
    </source>
</evidence>
<dbReference type="Pfam" id="PF00262">
    <property type="entry name" value="Calreticulin"/>
    <property type="match status" value="1"/>
</dbReference>
<evidence type="ECO:0000256" key="1">
    <source>
        <dbReference type="ARBA" id="ARBA00004389"/>
    </source>
</evidence>
<dbReference type="GO" id="GO:0005509">
    <property type="term" value="F:calcium ion binding"/>
    <property type="evidence" value="ECO:0007669"/>
    <property type="project" value="InterPro"/>
</dbReference>
<keyword evidence="4" id="KW-0472">Membrane</keyword>
<evidence type="ECO:0000313" key="7">
    <source>
        <dbReference type="EMBL" id="KAJ6848728.1"/>
    </source>
</evidence>
<dbReference type="GO" id="GO:0036503">
    <property type="term" value="P:ERAD pathway"/>
    <property type="evidence" value="ECO:0007669"/>
    <property type="project" value="TreeGrafter"/>
</dbReference>
<dbReference type="GO" id="GO:0051082">
    <property type="term" value="F:unfolded protein binding"/>
    <property type="evidence" value="ECO:0007669"/>
    <property type="project" value="InterPro"/>
</dbReference>
<dbReference type="SUPFAM" id="SSF63887">
    <property type="entry name" value="P-domain of calnexin/calreticulin"/>
    <property type="match status" value="1"/>
</dbReference>
<dbReference type="EMBL" id="JANAVB010004583">
    <property type="protein sequence ID" value="KAJ6848728.1"/>
    <property type="molecule type" value="Genomic_DNA"/>
</dbReference>
<feature type="region of interest" description="Disordered" evidence="6">
    <location>
        <begin position="1"/>
        <end position="67"/>
    </location>
</feature>
<keyword evidence="2" id="KW-0812">Transmembrane</keyword>
<comment type="subcellular location">
    <subcellularLocation>
        <location evidence="1">Endoplasmic reticulum membrane</location>
        <topology evidence="1">Single-pass membrane protein</topology>
    </subcellularLocation>
</comment>
<keyword evidence="5" id="KW-0256">Endoplasmic reticulum</keyword>
<protein>
    <submittedName>
        <fullName evidence="7">Calnexin-like protein</fullName>
    </submittedName>
</protein>
<feature type="compositionally biased region" description="Acidic residues" evidence="6">
    <location>
        <begin position="53"/>
        <end position="65"/>
    </location>
</feature>
<name>A0AAX6I6P5_IRIPA</name>
<dbReference type="InterPro" id="IPR001580">
    <property type="entry name" value="Calret/calnex"/>
</dbReference>
<gene>
    <name evidence="7" type="ORF">M6B38_274600</name>
</gene>
<dbReference type="GO" id="GO:0005789">
    <property type="term" value="C:endoplasmic reticulum membrane"/>
    <property type="evidence" value="ECO:0007669"/>
    <property type="project" value="UniProtKB-SubCell"/>
</dbReference>
<dbReference type="AlphaFoldDB" id="A0AAX6I6P5"/>
<comment type="similarity">
    <text evidence="5">Belongs to the calreticulin family.</text>
</comment>
<dbReference type="Gene3D" id="2.10.250.10">
    <property type="entry name" value="Calreticulin/calnexin, P domain"/>
    <property type="match status" value="1"/>
</dbReference>
<keyword evidence="3" id="KW-1133">Transmembrane helix</keyword>
<dbReference type="PANTHER" id="PTHR11073">
    <property type="entry name" value="CALRETICULIN AND CALNEXIN"/>
    <property type="match status" value="1"/>
</dbReference>
<dbReference type="PANTHER" id="PTHR11073:SF1">
    <property type="entry name" value="CALNEXIN 14D-RELATED"/>
    <property type="match status" value="1"/>
</dbReference>
<evidence type="ECO:0000256" key="2">
    <source>
        <dbReference type="ARBA" id="ARBA00022692"/>
    </source>
</evidence>
<dbReference type="PRINTS" id="PR00626">
    <property type="entry name" value="CALRETICULIN"/>
</dbReference>